<comment type="caution">
    <text evidence="3">The sequence shown here is derived from an EMBL/GenBank/DDBJ whole genome shotgun (WGS) entry which is preliminary data.</text>
</comment>
<evidence type="ECO:0008006" key="4">
    <source>
        <dbReference type="Google" id="ProtNLM"/>
    </source>
</evidence>
<feature type="transmembrane region" description="Helical" evidence="2">
    <location>
        <begin position="6"/>
        <end position="25"/>
    </location>
</feature>
<evidence type="ECO:0000313" key="3">
    <source>
        <dbReference type="EMBL" id="GAH65166.1"/>
    </source>
</evidence>
<dbReference type="AlphaFoldDB" id="X1H4S1"/>
<sequence length="140" mass="15922">YTKPDIFFFIFALFDIIIFVLKGGYATLLSGAILAQIASIIDGCDGEIARLKYQSTAFGGWFDAVLDRYADAFLLFGLICHIYFLNDNFLYIIVGFLALTGTFMNSYTADKYDGLMRKLGVRTRFRMGRDIRIFVTVHSF</sequence>
<feature type="non-terminal residue" evidence="3">
    <location>
        <position position="1"/>
    </location>
</feature>
<keyword evidence="2" id="KW-1133">Transmembrane helix</keyword>
<keyword evidence="1" id="KW-0808">Transferase</keyword>
<reference evidence="3" key="1">
    <citation type="journal article" date="2014" name="Front. Microbiol.">
        <title>High frequency of phylogenetically diverse reductive dehalogenase-homologous genes in deep subseafloor sedimentary metagenomes.</title>
        <authorList>
            <person name="Kawai M."/>
            <person name="Futagami T."/>
            <person name="Toyoda A."/>
            <person name="Takaki Y."/>
            <person name="Nishi S."/>
            <person name="Hori S."/>
            <person name="Arai W."/>
            <person name="Tsubouchi T."/>
            <person name="Morono Y."/>
            <person name="Uchiyama I."/>
            <person name="Ito T."/>
            <person name="Fujiyama A."/>
            <person name="Inagaki F."/>
            <person name="Takami H."/>
        </authorList>
    </citation>
    <scope>NUCLEOTIDE SEQUENCE</scope>
    <source>
        <strain evidence="3">Expedition CK06-06</strain>
    </source>
</reference>
<dbReference type="GO" id="GO:0016780">
    <property type="term" value="F:phosphotransferase activity, for other substituted phosphate groups"/>
    <property type="evidence" value="ECO:0007669"/>
    <property type="project" value="InterPro"/>
</dbReference>
<dbReference type="GO" id="GO:0008654">
    <property type="term" value="P:phospholipid biosynthetic process"/>
    <property type="evidence" value="ECO:0007669"/>
    <property type="project" value="InterPro"/>
</dbReference>
<evidence type="ECO:0000256" key="1">
    <source>
        <dbReference type="ARBA" id="ARBA00022679"/>
    </source>
</evidence>
<dbReference type="PROSITE" id="PS00379">
    <property type="entry name" value="CDP_ALCOHOL_P_TRANSF"/>
    <property type="match status" value="1"/>
</dbReference>
<dbReference type="Gene3D" id="1.20.120.1760">
    <property type="match status" value="1"/>
</dbReference>
<dbReference type="InterPro" id="IPR048254">
    <property type="entry name" value="CDP_ALCOHOL_P_TRANSF_CS"/>
</dbReference>
<feature type="transmembrane region" description="Helical" evidence="2">
    <location>
        <begin position="65"/>
        <end position="84"/>
    </location>
</feature>
<keyword evidence="2" id="KW-0472">Membrane</keyword>
<dbReference type="EMBL" id="BARU01026647">
    <property type="protein sequence ID" value="GAH65166.1"/>
    <property type="molecule type" value="Genomic_DNA"/>
</dbReference>
<gene>
    <name evidence="3" type="ORF">S03H2_42777</name>
</gene>
<evidence type="ECO:0000256" key="2">
    <source>
        <dbReference type="SAM" id="Phobius"/>
    </source>
</evidence>
<proteinExistence type="predicted"/>
<dbReference type="GO" id="GO:0016020">
    <property type="term" value="C:membrane"/>
    <property type="evidence" value="ECO:0007669"/>
    <property type="project" value="InterPro"/>
</dbReference>
<accession>X1H4S1</accession>
<feature type="transmembrane region" description="Helical" evidence="2">
    <location>
        <begin position="90"/>
        <end position="109"/>
    </location>
</feature>
<dbReference type="Pfam" id="PF01066">
    <property type="entry name" value="CDP-OH_P_transf"/>
    <property type="match status" value="1"/>
</dbReference>
<dbReference type="InterPro" id="IPR043130">
    <property type="entry name" value="CDP-OH_PTrfase_TM_dom"/>
</dbReference>
<protein>
    <recommendedName>
        <fullName evidence="4">CDP-alcohol phosphatidyltransferase</fullName>
    </recommendedName>
</protein>
<name>X1H4S1_9ZZZZ</name>
<dbReference type="InterPro" id="IPR000462">
    <property type="entry name" value="CDP-OH_P_trans"/>
</dbReference>
<keyword evidence="2" id="KW-0812">Transmembrane</keyword>
<organism evidence="3">
    <name type="scientific">marine sediment metagenome</name>
    <dbReference type="NCBI Taxonomy" id="412755"/>
    <lineage>
        <taxon>unclassified sequences</taxon>
        <taxon>metagenomes</taxon>
        <taxon>ecological metagenomes</taxon>
    </lineage>
</organism>